<dbReference type="InterPro" id="IPR025466">
    <property type="entry name" value="DUF4317"/>
</dbReference>
<proteinExistence type="predicted"/>
<dbReference type="Pfam" id="PF14199">
    <property type="entry name" value="DUF4317"/>
    <property type="match status" value="1"/>
</dbReference>
<comment type="caution">
    <text evidence="1">The sequence shown here is derived from an EMBL/GenBank/DDBJ whole genome shotgun (WGS) entry which is preliminary data.</text>
</comment>
<gene>
    <name evidence="1" type="ORF">FRC54_07965</name>
</gene>
<evidence type="ECO:0000313" key="1">
    <source>
        <dbReference type="EMBL" id="MQN01841.1"/>
    </source>
</evidence>
<protein>
    <submittedName>
        <fullName evidence="1">DUF4317 family protein</fullName>
    </submittedName>
</protein>
<accession>A0A6N7J1K6</accession>
<dbReference type="AlphaFoldDB" id="A0A6N7J1K6"/>
<name>A0A6N7J1K6_9FIRM</name>
<organism evidence="1 2">
    <name type="scientific">Candidatus Weimeria bifida</name>
    <dbReference type="NCBI Taxonomy" id="2599074"/>
    <lineage>
        <taxon>Bacteria</taxon>
        <taxon>Bacillati</taxon>
        <taxon>Bacillota</taxon>
        <taxon>Clostridia</taxon>
        <taxon>Lachnospirales</taxon>
        <taxon>Lachnospiraceae</taxon>
        <taxon>Candidatus Weimeria</taxon>
    </lineage>
</organism>
<keyword evidence="2" id="KW-1185">Reference proteome</keyword>
<dbReference type="Proteomes" id="UP000460257">
    <property type="component" value="Unassembled WGS sequence"/>
</dbReference>
<sequence>MTKKDILEIKRRYKKESHNFTRIAGCYVDNEKNKILSFSESPLELEDEEFFKYLEIANKCLSGKLGNNILQLPFPNDEIMGGEKYSLLMQLKATGLKDETVLDEFFDNVIENYLITGNFLIVLFDDIYDIPMKTTDNIDLGDSEDVFEYILCAICPVNLSKSALGYREDEDRIGALVRNWTVTPVESAFMFPSFSDRNADVNTVTVYTKNAKAPHKEFWENGLHAESRLTSTEKKNAFTSMVEKSVGSDTDESKEAMFNIADSLSGFIEKQKETLPEDAEVGITGDDVEDICVTAGVPEEKAERIKERFNDSFEGTPDAPAAGELLDSRLLKDQELHHEKAALQREVASLNKVLSDSGIVSSDGTTSDIYVKVPEDREAQVTTAFVDGEKCLIIPLDPSDTASVNGEEVSL</sequence>
<evidence type="ECO:0000313" key="2">
    <source>
        <dbReference type="Proteomes" id="UP000460257"/>
    </source>
</evidence>
<dbReference type="EMBL" id="VOGC01000006">
    <property type="protein sequence ID" value="MQN01841.1"/>
    <property type="molecule type" value="Genomic_DNA"/>
</dbReference>
<reference evidence="1" key="1">
    <citation type="journal article" date="2020" name="Appl. Environ. Microbiol.">
        <title>Medium-Chain Fatty Acid Synthesis by 'Candidatus Weimeria bifida' gen. nov., sp. nov., and 'Candidatus Pseudoramibacter fermentans' sp. nov.</title>
        <authorList>
            <person name="Scarborough M.J."/>
            <person name="Myers K.S."/>
            <person name="Donohue T.J."/>
            <person name="Noguera D.R."/>
        </authorList>
    </citation>
    <scope>NUCLEOTIDE SEQUENCE</scope>
    <source>
        <strain evidence="1">LCO1.1</strain>
    </source>
</reference>